<dbReference type="OrthoDB" id="9816557at2"/>
<organism evidence="2 3">
    <name type="scientific">Levilactobacillus senmaizukei DSM 21775 = NBRC 103853</name>
    <dbReference type="NCBI Taxonomy" id="1423803"/>
    <lineage>
        <taxon>Bacteria</taxon>
        <taxon>Bacillati</taxon>
        <taxon>Bacillota</taxon>
        <taxon>Bacilli</taxon>
        <taxon>Lactobacillales</taxon>
        <taxon>Lactobacillaceae</taxon>
        <taxon>Levilactobacillus</taxon>
    </lineage>
</organism>
<sequence>MSYKLNHSYELAGNAGDGNKASHRYIIAHDTGNDNNKHTGSGKKEASYMKSNWWNAYTHAIVDDKGIYIVGTPGYVAYGAGTVANNASPFQVELAHVDSQKRFNESYKRYVWVIRYYANKYGIPLKLDGSGNGIKSHKWVSDNIWGDHQDPYGYLKKWGISKAQFAKDLKNGIGGSSATTPAKKATYLKTVKQVKAKTNVTRYRDKTFKKKERKFAKGTIFDIDSVVSYGKITRLKLANGLYITSNTEYVKKLK</sequence>
<protein>
    <submittedName>
        <fullName evidence="2">Lysin</fullName>
    </submittedName>
</protein>
<dbReference type="InterPro" id="IPR036505">
    <property type="entry name" value="Amidase/PGRP_sf"/>
</dbReference>
<dbReference type="SUPFAM" id="SSF55846">
    <property type="entry name" value="N-acetylmuramoyl-L-alanine amidase-like"/>
    <property type="match status" value="1"/>
</dbReference>
<keyword evidence="3" id="KW-1185">Reference proteome</keyword>
<dbReference type="Proteomes" id="UP000051589">
    <property type="component" value="Unassembled WGS sequence"/>
</dbReference>
<dbReference type="Gene3D" id="3.40.80.10">
    <property type="entry name" value="Peptidoglycan recognition protein-like"/>
    <property type="match status" value="1"/>
</dbReference>
<proteinExistence type="predicted"/>
<gene>
    <name evidence="2" type="ORF">FD13_GL001451</name>
</gene>
<dbReference type="RefSeq" id="WP_061777196.1">
    <property type="nucleotide sequence ID" value="NZ_AYZH01000038.1"/>
</dbReference>
<dbReference type="AlphaFoldDB" id="A0A0R2DLP8"/>
<feature type="domain" description="N-acetylmuramoyl-L-alanine amidase" evidence="1">
    <location>
        <begin position="13"/>
        <end position="152"/>
    </location>
</feature>
<evidence type="ECO:0000313" key="3">
    <source>
        <dbReference type="Proteomes" id="UP000051589"/>
    </source>
</evidence>
<accession>A0A0R2DLP8</accession>
<name>A0A0R2DLP8_9LACO</name>
<dbReference type="InterPro" id="IPR044081">
    <property type="entry name" value="DUF5776"/>
</dbReference>
<dbReference type="Pfam" id="PF19087">
    <property type="entry name" value="DUF5776"/>
    <property type="match status" value="1"/>
</dbReference>
<dbReference type="EMBL" id="AYZH01000038">
    <property type="protein sequence ID" value="KRN01050.1"/>
    <property type="molecule type" value="Genomic_DNA"/>
</dbReference>
<dbReference type="STRING" id="1423803.FD13_GL001451"/>
<evidence type="ECO:0000313" key="2">
    <source>
        <dbReference type="EMBL" id="KRN01050.1"/>
    </source>
</evidence>
<dbReference type="SMART" id="SM00644">
    <property type="entry name" value="Ami_2"/>
    <property type="match status" value="1"/>
</dbReference>
<dbReference type="GO" id="GO:0008745">
    <property type="term" value="F:N-acetylmuramoyl-L-alanine amidase activity"/>
    <property type="evidence" value="ECO:0007669"/>
    <property type="project" value="InterPro"/>
</dbReference>
<reference evidence="2 3" key="1">
    <citation type="journal article" date="2015" name="Genome Announc.">
        <title>Expanding the biotechnology potential of lactobacilli through comparative genomics of 213 strains and associated genera.</title>
        <authorList>
            <person name="Sun Z."/>
            <person name="Harris H.M."/>
            <person name="McCann A."/>
            <person name="Guo C."/>
            <person name="Argimon S."/>
            <person name="Zhang W."/>
            <person name="Yang X."/>
            <person name="Jeffery I.B."/>
            <person name="Cooney J.C."/>
            <person name="Kagawa T.F."/>
            <person name="Liu W."/>
            <person name="Song Y."/>
            <person name="Salvetti E."/>
            <person name="Wrobel A."/>
            <person name="Rasinkangas P."/>
            <person name="Parkhill J."/>
            <person name="Rea M.C."/>
            <person name="O'Sullivan O."/>
            <person name="Ritari J."/>
            <person name="Douillard F.P."/>
            <person name="Paul Ross R."/>
            <person name="Yang R."/>
            <person name="Briner A.E."/>
            <person name="Felis G.E."/>
            <person name="de Vos W.M."/>
            <person name="Barrangou R."/>
            <person name="Klaenhammer T.R."/>
            <person name="Caufield P.W."/>
            <person name="Cui Y."/>
            <person name="Zhang H."/>
            <person name="O'Toole P.W."/>
        </authorList>
    </citation>
    <scope>NUCLEOTIDE SEQUENCE [LARGE SCALE GENOMIC DNA]</scope>
    <source>
        <strain evidence="2 3">DSM 21775</strain>
    </source>
</reference>
<comment type="caution">
    <text evidence="2">The sequence shown here is derived from an EMBL/GenBank/DDBJ whole genome shotgun (WGS) entry which is preliminary data.</text>
</comment>
<dbReference type="Pfam" id="PF01510">
    <property type="entry name" value="Amidase_2"/>
    <property type="match status" value="1"/>
</dbReference>
<dbReference type="CDD" id="cd06583">
    <property type="entry name" value="PGRP"/>
    <property type="match status" value="1"/>
</dbReference>
<dbReference type="InterPro" id="IPR002502">
    <property type="entry name" value="Amidase_domain"/>
</dbReference>
<dbReference type="GO" id="GO:0009253">
    <property type="term" value="P:peptidoglycan catabolic process"/>
    <property type="evidence" value="ECO:0007669"/>
    <property type="project" value="InterPro"/>
</dbReference>
<evidence type="ECO:0000259" key="1">
    <source>
        <dbReference type="SMART" id="SM00644"/>
    </source>
</evidence>
<dbReference type="PATRIC" id="fig|1423803.3.peg.1494"/>